<dbReference type="GO" id="GO:0009424">
    <property type="term" value="C:bacterial-type flagellum hook"/>
    <property type="evidence" value="ECO:0007669"/>
    <property type="project" value="InterPro"/>
</dbReference>
<keyword evidence="9" id="KW-0282">Flagellum</keyword>
<evidence type="ECO:0000256" key="6">
    <source>
        <dbReference type="ARBA" id="ARBA00023143"/>
    </source>
</evidence>
<evidence type="ECO:0000259" key="7">
    <source>
        <dbReference type="Pfam" id="PF06429"/>
    </source>
</evidence>
<dbReference type="PANTHER" id="PTHR30033:SF1">
    <property type="entry name" value="FLAGELLAR HOOK-ASSOCIATED PROTEIN 1"/>
    <property type="match status" value="1"/>
</dbReference>
<proteinExistence type="inferred from homology"/>
<evidence type="ECO:0000256" key="4">
    <source>
        <dbReference type="ARBA" id="ARBA00016244"/>
    </source>
</evidence>
<dbReference type="InterPro" id="IPR010930">
    <property type="entry name" value="Flg_bb/hook_C_dom"/>
</dbReference>
<dbReference type="SUPFAM" id="SSF64518">
    <property type="entry name" value="Phase 1 flagellin"/>
    <property type="match status" value="1"/>
</dbReference>
<comment type="subcellular location">
    <subcellularLocation>
        <location evidence="1">Bacterial flagellum</location>
    </subcellularLocation>
    <subcellularLocation>
        <location evidence="2">Secreted</location>
    </subcellularLocation>
</comment>
<sequence length="447" mass="45573">MSLGSAMNNALSGLTASARGAEVISSNLANATNASYAPQAVDLGTNAVGGGVKILSVSRQVDLGLQGAINLGLASQSAAAVQVEAATTVAKAYGTPGETGSLSSYLEQLDSTLIAASAAPESDVRLQSVLDAASDLAKAINAGSDSIQQARLSADEAIAEDVARANDLLGQIADLNSQIVSVSSHGQSPNALLDARDQAVSSLSELIPVRSTTRDNNTVALYSTGGRILLDGNPAEIGFSSSQVMVSEMSFENGALSGLTINGKAVESAENGLGGGRLGANLALRDSVLPQAQEQLGRISEALQTSLALDAGSVIQADSTGKMAVNPAFDPSQGGELWRLREGMTALSAQSAGAAGYLGTMSESLQSGTLSSLITDGASNAARAQLRAEDQLVIQSTKLTALNAQRSGVNSDDELQTLLLTEQMYAANAQVMTAIEEMLDMLMGVLR</sequence>
<dbReference type="InterPro" id="IPR053927">
    <property type="entry name" value="FlgK_helical"/>
</dbReference>
<keyword evidence="9" id="KW-0966">Cell projection</keyword>
<dbReference type="Pfam" id="PF22638">
    <property type="entry name" value="FlgK_D1"/>
    <property type="match status" value="1"/>
</dbReference>
<dbReference type="RefSeq" id="WP_106263226.1">
    <property type="nucleotide sequence ID" value="NZ_PVTQ01000003.1"/>
</dbReference>
<dbReference type="AlphaFoldDB" id="A0A2T0WY28"/>
<dbReference type="GO" id="GO:0044780">
    <property type="term" value="P:bacterial-type flagellum assembly"/>
    <property type="evidence" value="ECO:0007669"/>
    <property type="project" value="InterPro"/>
</dbReference>
<dbReference type="PANTHER" id="PTHR30033">
    <property type="entry name" value="FLAGELLAR HOOK-ASSOCIATED PROTEIN 1"/>
    <property type="match status" value="1"/>
</dbReference>
<reference evidence="9 10" key="1">
    <citation type="submission" date="2018-03" db="EMBL/GenBank/DDBJ databases">
        <title>Genomic Encyclopedia of Archaeal and Bacterial Type Strains, Phase II (KMG-II): from individual species to whole genera.</title>
        <authorList>
            <person name="Goeker M."/>
        </authorList>
    </citation>
    <scope>NUCLEOTIDE SEQUENCE [LARGE SCALE GENOMIC DNA]</scope>
    <source>
        <strain evidence="9 10">DSM 100212</strain>
    </source>
</reference>
<evidence type="ECO:0000313" key="9">
    <source>
        <dbReference type="EMBL" id="PRY91555.1"/>
    </source>
</evidence>
<gene>
    <name evidence="9" type="ORF">CLV74_103139</name>
</gene>
<accession>A0A2T0WY28</accession>
<keyword evidence="5" id="KW-0964">Secreted</keyword>
<evidence type="ECO:0000256" key="3">
    <source>
        <dbReference type="ARBA" id="ARBA00009677"/>
    </source>
</evidence>
<dbReference type="NCBIfam" id="TIGR02492">
    <property type="entry name" value="flgK_ends"/>
    <property type="match status" value="1"/>
</dbReference>
<keyword evidence="9" id="KW-0969">Cilium</keyword>
<evidence type="ECO:0000256" key="2">
    <source>
        <dbReference type="ARBA" id="ARBA00004613"/>
    </source>
</evidence>
<protein>
    <recommendedName>
        <fullName evidence="4">Flagellar hook-associated protein 1</fullName>
    </recommendedName>
</protein>
<comment type="similarity">
    <text evidence="3">Belongs to the flagella basal body rod proteins family.</text>
</comment>
<dbReference type="Pfam" id="PF06429">
    <property type="entry name" value="Flg_bbr_C"/>
    <property type="match status" value="1"/>
</dbReference>
<dbReference type="GO" id="GO:0005576">
    <property type="term" value="C:extracellular region"/>
    <property type="evidence" value="ECO:0007669"/>
    <property type="project" value="UniProtKB-SubCell"/>
</dbReference>
<dbReference type="InterPro" id="IPR002371">
    <property type="entry name" value="FlgK"/>
</dbReference>
<name>A0A2T0WY28_9RHOB</name>
<feature type="domain" description="Flagellar basal-body/hook protein C-terminal" evidence="7">
    <location>
        <begin position="406"/>
        <end position="442"/>
    </location>
</feature>
<comment type="caution">
    <text evidence="9">The sequence shown here is derived from an EMBL/GenBank/DDBJ whole genome shotgun (WGS) entry which is preliminary data.</text>
</comment>
<evidence type="ECO:0000256" key="5">
    <source>
        <dbReference type="ARBA" id="ARBA00022525"/>
    </source>
</evidence>
<dbReference type="GO" id="GO:0005198">
    <property type="term" value="F:structural molecule activity"/>
    <property type="evidence" value="ECO:0007669"/>
    <property type="project" value="InterPro"/>
</dbReference>
<dbReference type="OrthoDB" id="7181295at2"/>
<evidence type="ECO:0000313" key="10">
    <source>
        <dbReference type="Proteomes" id="UP000238392"/>
    </source>
</evidence>
<evidence type="ECO:0000259" key="8">
    <source>
        <dbReference type="Pfam" id="PF22638"/>
    </source>
</evidence>
<feature type="domain" description="Flagellar hook-associated protein FlgK helical" evidence="8">
    <location>
        <begin position="98"/>
        <end position="306"/>
    </location>
</feature>
<organism evidence="9 10">
    <name type="scientific">Donghicola tyrosinivorans</name>
    <dbReference type="NCBI Taxonomy" id="1652492"/>
    <lineage>
        <taxon>Bacteria</taxon>
        <taxon>Pseudomonadati</taxon>
        <taxon>Pseudomonadota</taxon>
        <taxon>Alphaproteobacteria</taxon>
        <taxon>Rhodobacterales</taxon>
        <taxon>Roseobacteraceae</taxon>
        <taxon>Donghicola</taxon>
    </lineage>
</organism>
<dbReference type="EMBL" id="PVTQ01000003">
    <property type="protein sequence ID" value="PRY91555.1"/>
    <property type="molecule type" value="Genomic_DNA"/>
</dbReference>
<dbReference type="Proteomes" id="UP000238392">
    <property type="component" value="Unassembled WGS sequence"/>
</dbReference>
<keyword evidence="10" id="KW-1185">Reference proteome</keyword>
<keyword evidence="6" id="KW-0975">Bacterial flagellum</keyword>
<evidence type="ECO:0000256" key="1">
    <source>
        <dbReference type="ARBA" id="ARBA00004365"/>
    </source>
</evidence>